<dbReference type="SUPFAM" id="SSF53448">
    <property type="entry name" value="Nucleotide-diphospho-sugar transferases"/>
    <property type="match status" value="1"/>
</dbReference>
<protein>
    <submittedName>
        <fullName evidence="5">Glycosyltransferase</fullName>
    </submittedName>
</protein>
<dbReference type="Proteomes" id="UP000305848">
    <property type="component" value="Unassembled WGS sequence"/>
</dbReference>
<dbReference type="Pfam" id="PF00535">
    <property type="entry name" value="Glycos_transf_2"/>
    <property type="match status" value="1"/>
</dbReference>
<name>A0A4U3KTH8_9BACT</name>
<evidence type="ECO:0000256" key="1">
    <source>
        <dbReference type="ARBA" id="ARBA00006739"/>
    </source>
</evidence>
<keyword evidence="6" id="KW-1185">Reference proteome</keyword>
<dbReference type="Gene3D" id="3.90.550.10">
    <property type="entry name" value="Spore Coat Polysaccharide Biosynthesis Protein SpsA, Chain A"/>
    <property type="match status" value="1"/>
</dbReference>
<comment type="caution">
    <text evidence="5">The sequence shown here is derived from an EMBL/GenBank/DDBJ whole genome shotgun (WGS) entry which is preliminary data.</text>
</comment>
<proteinExistence type="inferred from homology"/>
<feature type="domain" description="Glycosyltransferase 2-like" evidence="4">
    <location>
        <begin position="7"/>
        <end position="122"/>
    </location>
</feature>
<evidence type="ECO:0000256" key="3">
    <source>
        <dbReference type="ARBA" id="ARBA00022679"/>
    </source>
</evidence>
<comment type="similarity">
    <text evidence="1">Belongs to the glycosyltransferase 2 family.</text>
</comment>
<dbReference type="InterPro" id="IPR029044">
    <property type="entry name" value="Nucleotide-diphossugar_trans"/>
</dbReference>
<dbReference type="AlphaFoldDB" id="A0A4U3KTH8"/>
<keyword evidence="2" id="KW-0328">Glycosyltransferase</keyword>
<gene>
    <name evidence="5" type="ORF">FC093_21230</name>
</gene>
<evidence type="ECO:0000313" key="6">
    <source>
        <dbReference type="Proteomes" id="UP000305848"/>
    </source>
</evidence>
<keyword evidence="3 5" id="KW-0808">Transferase</keyword>
<dbReference type="RefSeq" id="WP_137263828.1">
    <property type="nucleotide sequence ID" value="NZ_SZQL01000025.1"/>
</dbReference>
<reference evidence="5 6" key="1">
    <citation type="submission" date="2019-05" db="EMBL/GenBank/DDBJ databases">
        <title>Panacibacter sp. strain 17mud1-8 Genome sequencing and assembly.</title>
        <authorList>
            <person name="Chhetri G."/>
        </authorList>
    </citation>
    <scope>NUCLEOTIDE SEQUENCE [LARGE SCALE GENOMIC DNA]</scope>
    <source>
        <strain evidence="5 6">17mud1-8</strain>
    </source>
</reference>
<evidence type="ECO:0000313" key="5">
    <source>
        <dbReference type="EMBL" id="TKK65029.1"/>
    </source>
</evidence>
<dbReference type="PANTHER" id="PTHR43179">
    <property type="entry name" value="RHAMNOSYLTRANSFERASE WBBL"/>
    <property type="match status" value="1"/>
</dbReference>
<sequence length="290" mass="32634">MTKLVCAVIVTYNRLEVLKQALRCIERQTIQPACVVIADNNSTDGTREYLATINAKGNIHCLLLEKNIGYAGGLAHGINYGLTLKQFDYFWMMDDDSFHADNTLADLLQSIQQNDCDIIGSAGFNMKYGVKQKLTARTTLQHADVVLVDGALVKAAVVAKVGAPDEKFFMMCEDYEYCKRMRKEGFKIGLLQIPSTNRLYMGGGGTFTKATLWRGYYHSRNHMLILKQYFSFSSLIGYCITQTKFLLAAAVLAPDRFQRVRFRLKGIWHGLRGVEGKSLDPATLQFQLNK</sequence>
<dbReference type="InterPro" id="IPR001173">
    <property type="entry name" value="Glyco_trans_2-like"/>
</dbReference>
<organism evidence="5 6">
    <name type="scientific">Ilyomonas limi</name>
    <dbReference type="NCBI Taxonomy" id="2575867"/>
    <lineage>
        <taxon>Bacteria</taxon>
        <taxon>Pseudomonadati</taxon>
        <taxon>Bacteroidota</taxon>
        <taxon>Chitinophagia</taxon>
        <taxon>Chitinophagales</taxon>
        <taxon>Chitinophagaceae</taxon>
        <taxon>Ilyomonas</taxon>
    </lineage>
</organism>
<dbReference type="PANTHER" id="PTHR43179:SF12">
    <property type="entry name" value="GALACTOFURANOSYLTRANSFERASE GLFT2"/>
    <property type="match status" value="1"/>
</dbReference>
<dbReference type="OrthoDB" id="9771846at2"/>
<evidence type="ECO:0000256" key="2">
    <source>
        <dbReference type="ARBA" id="ARBA00022676"/>
    </source>
</evidence>
<dbReference type="GO" id="GO:0016757">
    <property type="term" value="F:glycosyltransferase activity"/>
    <property type="evidence" value="ECO:0007669"/>
    <property type="project" value="UniProtKB-KW"/>
</dbReference>
<dbReference type="EMBL" id="SZQL01000025">
    <property type="protein sequence ID" value="TKK65029.1"/>
    <property type="molecule type" value="Genomic_DNA"/>
</dbReference>
<evidence type="ECO:0000259" key="4">
    <source>
        <dbReference type="Pfam" id="PF00535"/>
    </source>
</evidence>
<accession>A0A4U3KTH8</accession>